<organism evidence="2 3">
    <name type="scientific">Chaetomium globosum (strain ATCC 6205 / CBS 148.51 / DSM 1962 / NBRC 6347 / NRRL 1970)</name>
    <name type="common">Soil fungus</name>
    <dbReference type="NCBI Taxonomy" id="306901"/>
    <lineage>
        <taxon>Eukaryota</taxon>
        <taxon>Fungi</taxon>
        <taxon>Dikarya</taxon>
        <taxon>Ascomycota</taxon>
        <taxon>Pezizomycotina</taxon>
        <taxon>Sordariomycetes</taxon>
        <taxon>Sordariomycetidae</taxon>
        <taxon>Sordariales</taxon>
        <taxon>Chaetomiaceae</taxon>
        <taxon>Chaetomium</taxon>
    </lineage>
</organism>
<feature type="compositionally biased region" description="Basic and acidic residues" evidence="1">
    <location>
        <begin position="93"/>
        <end position="102"/>
    </location>
</feature>
<feature type="compositionally biased region" description="Basic and acidic residues" evidence="1">
    <location>
        <begin position="75"/>
        <end position="84"/>
    </location>
</feature>
<feature type="region of interest" description="Disordered" evidence="1">
    <location>
        <begin position="71"/>
        <end position="103"/>
    </location>
</feature>
<dbReference type="VEuPathDB" id="FungiDB:CHGG_01065"/>
<keyword evidence="3" id="KW-1185">Reference proteome</keyword>
<proteinExistence type="predicted"/>
<dbReference type="GeneID" id="4386460"/>
<dbReference type="Proteomes" id="UP000001056">
    <property type="component" value="Unassembled WGS sequence"/>
</dbReference>
<sequence>MSAPEVSHGRGGAGNINPDSTPYVDGEVVRVGTPGSHGDGAFSTGRGGAANIGDAGVKQVTRLDQDLVPEAAVRPSHENTDYHTGRGGAGNEHLAKKPEDKAAAAGEGAAAPVGLADKLKRKVLGLFGKNFCYVASCSGRAHPFGNIRNVSLQPAFGAIPACVMIFTPRSTSAVFGWVAGTLPPSTIGTAAVNLEWAPRGAGQRSVGDGAPEEKVTGPVWASSPPVALWFRVSCHAIGALRSTPAGNSQQPAGTGPVIGSVIRPACACEIATAAEYPYPSSSHRRGGMGMGLVASCFEACETEWRVAEQRSIPYMPRLALR</sequence>
<dbReference type="AlphaFoldDB" id="Q2HFD9"/>
<dbReference type="InterPro" id="IPR022024">
    <property type="entry name" value="DUF3602"/>
</dbReference>
<dbReference type="eggNOG" id="ENOG502SB08">
    <property type="taxonomic scope" value="Eukaryota"/>
</dbReference>
<reference evidence="3" key="1">
    <citation type="journal article" date="2015" name="Genome Announc.">
        <title>Draft genome sequence of the cellulolytic fungus Chaetomium globosum.</title>
        <authorList>
            <person name="Cuomo C.A."/>
            <person name="Untereiner W.A."/>
            <person name="Ma L.-J."/>
            <person name="Grabherr M."/>
            <person name="Birren B.W."/>
        </authorList>
    </citation>
    <scope>NUCLEOTIDE SEQUENCE [LARGE SCALE GENOMIC DNA]</scope>
    <source>
        <strain evidence="3">ATCC 6205 / CBS 148.51 / DSM 1962 / NBRC 6347 / NRRL 1970</strain>
    </source>
</reference>
<protein>
    <submittedName>
        <fullName evidence="2">Uncharacterized protein</fullName>
    </submittedName>
</protein>
<accession>Q2HFD9</accession>
<dbReference type="OrthoDB" id="2537432at2759"/>
<dbReference type="InterPro" id="IPR053203">
    <property type="entry name" value="Cisplatin_resist-associated"/>
</dbReference>
<dbReference type="EMBL" id="CH408029">
    <property type="protein sequence ID" value="EAQ92830.1"/>
    <property type="molecule type" value="Genomic_DNA"/>
</dbReference>
<feature type="region of interest" description="Disordered" evidence="1">
    <location>
        <begin position="1"/>
        <end position="25"/>
    </location>
</feature>
<name>Q2HFD9_CHAGB</name>
<evidence type="ECO:0000313" key="2">
    <source>
        <dbReference type="EMBL" id="EAQ92830.1"/>
    </source>
</evidence>
<evidence type="ECO:0000313" key="3">
    <source>
        <dbReference type="Proteomes" id="UP000001056"/>
    </source>
</evidence>
<evidence type="ECO:0000256" key="1">
    <source>
        <dbReference type="SAM" id="MobiDB-lite"/>
    </source>
</evidence>
<dbReference type="RefSeq" id="XP_001220286.1">
    <property type="nucleotide sequence ID" value="XM_001220285.1"/>
</dbReference>
<dbReference type="InParanoid" id="Q2HFD9"/>
<dbReference type="PANTHER" id="PTHR34693:SF3">
    <property type="match status" value="1"/>
</dbReference>
<dbReference type="HOGENOM" id="CLU_865993_0_0_1"/>
<dbReference type="Pfam" id="PF12223">
    <property type="entry name" value="DUF3602"/>
    <property type="match status" value="1"/>
</dbReference>
<dbReference type="PANTHER" id="PTHR34693">
    <property type="entry name" value="PROTEIN PAR32"/>
    <property type="match status" value="1"/>
</dbReference>
<gene>
    <name evidence="2" type="ORF">CHGG_01065</name>
</gene>